<dbReference type="Proteomes" id="UP000587760">
    <property type="component" value="Unassembled WGS sequence"/>
</dbReference>
<keyword evidence="2" id="KW-1185">Reference proteome</keyword>
<comment type="caution">
    <text evidence="1">The sequence shown here is derived from an EMBL/GenBank/DDBJ whole genome shotgun (WGS) entry which is preliminary data.</text>
</comment>
<name>A0A841R8E7_9SPIO</name>
<evidence type="ECO:0000313" key="2">
    <source>
        <dbReference type="Proteomes" id="UP000587760"/>
    </source>
</evidence>
<proteinExistence type="predicted"/>
<evidence type="ECO:0008006" key="3">
    <source>
        <dbReference type="Google" id="ProtNLM"/>
    </source>
</evidence>
<dbReference type="RefSeq" id="WP_184745906.1">
    <property type="nucleotide sequence ID" value="NZ_JACHGJ010000002.1"/>
</dbReference>
<evidence type="ECO:0000313" key="1">
    <source>
        <dbReference type="EMBL" id="MBB6480086.1"/>
    </source>
</evidence>
<organism evidence="1 2">
    <name type="scientific">Spirochaeta isovalerica</name>
    <dbReference type="NCBI Taxonomy" id="150"/>
    <lineage>
        <taxon>Bacteria</taxon>
        <taxon>Pseudomonadati</taxon>
        <taxon>Spirochaetota</taxon>
        <taxon>Spirochaetia</taxon>
        <taxon>Spirochaetales</taxon>
        <taxon>Spirochaetaceae</taxon>
        <taxon>Spirochaeta</taxon>
    </lineage>
</organism>
<accession>A0A841R8E7</accession>
<reference evidence="1 2" key="1">
    <citation type="submission" date="2020-08" db="EMBL/GenBank/DDBJ databases">
        <title>Genomic Encyclopedia of Type Strains, Phase IV (KMG-IV): sequencing the most valuable type-strain genomes for metagenomic binning, comparative biology and taxonomic classification.</title>
        <authorList>
            <person name="Goeker M."/>
        </authorList>
    </citation>
    <scope>NUCLEOTIDE SEQUENCE [LARGE SCALE GENOMIC DNA]</scope>
    <source>
        <strain evidence="1 2">DSM 2461</strain>
    </source>
</reference>
<sequence length="218" mass="24035">MSSRIALIHTTSLVLEPVRLELEKLSGDYRFFHMLDEALLRCMMSEGNTPGLTVPWLERLVNRSIRGGADGIIVSCSSLSMSVARVSGLVDVPIESIDTALYKKVLENYKNPVVLMTNPTNREPADYMQKLMGAPMPVQLCSGAFEALSRGDSAGHDGQVMKEVERLAEKHDAILFSQISMARVRSLLKPELLSFVHSSLDYLELTVQALEDKAGAAR</sequence>
<dbReference type="EMBL" id="JACHGJ010000002">
    <property type="protein sequence ID" value="MBB6480086.1"/>
    <property type="molecule type" value="Genomic_DNA"/>
</dbReference>
<protein>
    <recommendedName>
        <fullName evidence="3">Asp/Glu/Hydantoin racemase</fullName>
    </recommendedName>
</protein>
<gene>
    <name evidence="1" type="ORF">HNR50_001744</name>
</gene>
<dbReference type="AlphaFoldDB" id="A0A841R8E7"/>